<feature type="domain" description="DUF8020" evidence="2">
    <location>
        <begin position="44"/>
        <end position="116"/>
    </location>
</feature>
<dbReference type="InterPro" id="IPR058333">
    <property type="entry name" value="DUF8020"/>
</dbReference>
<feature type="signal peptide" evidence="1">
    <location>
        <begin position="1"/>
        <end position="26"/>
    </location>
</feature>
<sequence>MKFGTVAVTALLAVASVALTATVADAKPTNEPAREVSASGIDNGVEYRTTLVDGSRSSATSVDRGRFALAGDRITLTADSGALVTAIPLAYEISGSRVAVAHTIGADGRTLTLTPEVSAAQIGEMQPVSSMARLIAELEKNVVGAVGGAVLGGLLGAILGVGFFSLLTGPIGMVVGAVAGAYVTGGQPFLDAMTAVVSGAP</sequence>
<accession>A0A931N1G3</accession>
<dbReference type="RefSeq" id="WP_196150661.1">
    <property type="nucleotide sequence ID" value="NZ_JADMLG010000007.1"/>
</dbReference>
<reference evidence="3" key="1">
    <citation type="submission" date="2020-11" db="EMBL/GenBank/DDBJ databases">
        <title>Nocardia NEAU-351.nov., a novel actinomycete isolated from the cow dung.</title>
        <authorList>
            <person name="Zhang X."/>
        </authorList>
    </citation>
    <scope>NUCLEOTIDE SEQUENCE</scope>
    <source>
        <strain evidence="3">NEAU-351</strain>
    </source>
</reference>
<keyword evidence="4" id="KW-1185">Reference proteome</keyword>
<dbReference type="Proteomes" id="UP000655751">
    <property type="component" value="Unassembled WGS sequence"/>
</dbReference>
<name>A0A931N1G3_9NOCA</name>
<dbReference type="Pfam" id="PF26059">
    <property type="entry name" value="DUF8020"/>
    <property type="match status" value="1"/>
</dbReference>
<dbReference type="EMBL" id="JADMLG010000007">
    <property type="protein sequence ID" value="MBH0778355.1"/>
    <property type="molecule type" value="Genomic_DNA"/>
</dbReference>
<gene>
    <name evidence="3" type="ORF">IT779_18905</name>
</gene>
<feature type="chain" id="PRO_5037127670" description="DUF8020 domain-containing protein" evidence="1">
    <location>
        <begin position="27"/>
        <end position="201"/>
    </location>
</feature>
<comment type="caution">
    <text evidence="3">The sequence shown here is derived from an EMBL/GenBank/DDBJ whole genome shotgun (WGS) entry which is preliminary data.</text>
</comment>
<evidence type="ECO:0000313" key="3">
    <source>
        <dbReference type="EMBL" id="MBH0778355.1"/>
    </source>
</evidence>
<evidence type="ECO:0000313" key="4">
    <source>
        <dbReference type="Proteomes" id="UP000655751"/>
    </source>
</evidence>
<dbReference type="AlphaFoldDB" id="A0A931N1G3"/>
<evidence type="ECO:0000259" key="2">
    <source>
        <dbReference type="Pfam" id="PF26059"/>
    </source>
</evidence>
<organism evidence="3 4">
    <name type="scientific">Nocardia bovistercoris</name>
    <dbReference type="NCBI Taxonomy" id="2785916"/>
    <lineage>
        <taxon>Bacteria</taxon>
        <taxon>Bacillati</taxon>
        <taxon>Actinomycetota</taxon>
        <taxon>Actinomycetes</taxon>
        <taxon>Mycobacteriales</taxon>
        <taxon>Nocardiaceae</taxon>
        <taxon>Nocardia</taxon>
    </lineage>
</organism>
<protein>
    <recommendedName>
        <fullName evidence="2">DUF8020 domain-containing protein</fullName>
    </recommendedName>
</protein>
<keyword evidence="1" id="KW-0732">Signal</keyword>
<evidence type="ECO:0000256" key="1">
    <source>
        <dbReference type="SAM" id="SignalP"/>
    </source>
</evidence>
<proteinExistence type="predicted"/>